<comment type="caution">
    <text evidence="3">The sequence shown here is derived from an EMBL/GenBank/DDBJ whole genome shotgun (WGS) entry which is preliminary data.</text>
</comment>
<evidence type="ECO:0000256" key="2">
    <source>
        <dbReference type="ARBA" id="ARBA00023002"/>
    </source>
</evidence>
<sequence>MPLALVTGGAVRLGAATSKALAAAGFDVVVHTRRSLAEAEALVQALREAGRQAWIAVADLADPDGPAELAAQVRERGAALDLLVNNAASYEHVAFEAITRERLEAMLAVNLRAPFLLTQALLPCLRAAAPGCVVNITDMAVSHPYTTTHAFSHYLASKAALEQLTRAWALELGPQVRVNAVAPGPVAMAGETTDEQRQDILRRTPLRREGSPEDIARAVVFLATAPYVTGQTLRVDGGLSVA</sequence>
<proteinExistence type="inferred from homology"/>
<dbReference type="Proteomes" id="UP001150924">
    <property type="component" value="Unassembled WGS sequence"/>
</dbReference>
<protein>
    <submittedName>
        <fullName evidence="3">SDR family oxidoreductase</fullName>
    </submittedName>
</protein>
<dbReference type="InterPro" id="IPR002347">
    <property type="entry name" value="SDR_fam"/>
</dbReference>
<dbReference type="PANTHER" id="PTHR43639">
    <property type="entry name" value="OXIDOREDUCTASE, SHORT-CHAIN DEHYDROGENASE/REDUCTASE FAMILY (AFU_ORTHOLOGUE AFUA_5G02870)"/>
    <property type="match status" value="1"/>
</dbReference>
<dbReference type="EMBL" id="JAPNKE010000002">
    <property type="protein sequence ID" value="MCY1004222.1"/>
    <property type="molecule type" value="Genomic_DNA"/>
</dbReference>
<dbReference type="FunFam" id="3.40.50.720:FF:000084">
    <property type="entry name" value="Short-chain dehydrogenase reductase"/>
    <property type="match status" value="1"/>
</dbReference>
<evidence type="ECO:0000313" key="4">
    <source>
        <dbReference type="Proteomes" id="UP001150924"/>
    </source>
</evidence>
<dbReference type="RefSeq" id="WP_267765759.1">
    <property type="nucleotide sequence ID" value="NZ_JAPNKE010000002.1"/>
</dbReference>
<dbReference type="AlphaFoldDB" id="A0A9X3EHP2"/>
<dbReference type="PRINTS" id="PR00080">
    <property type="entry name" value="SDRFAMILY"/>
</dbReference>
<dbReference type="SUPFAM" id="SSF51735">
    <property type="entry name" value="NAD(P)-binding Rossmann-fold domains"/>
    <property type="match status" value="1"/>
</dbReference>
<dbReference type="PRINTS" id="PR00081">
    <property type="entry name" value="GDHRDH"/>
</dbReference>
<dbReference type="InterPro" id="IPR036291">
    <property type="entry name" value="NAD(P)-bd_dom_sf"/>
</dbReference>
<keyword evidence="4" id="KW-1185">Reference proteome</keyword>
<accession>A0A9X3EHP2</accession>
<keyword evidence="2" id="KW-0560">Oxidoreductase</keyword>
<evidence type="ECO:0000313" key="3">
    <source>
        <dbReference type="EMBL" id="MCY1004222.1"/>
    </source>
</evidence>
<name>A0A9X3EHP2_9BACT</name>
<reference evidence="3" key="1">
    <citation type="submission" date="2022-11" db="EMBL/GenBank/DDBJ databases">
        <title>Minimal conservation of predation-associated metabolite biosynthetic gene clusters underscores biosynthetic potential of Myxococcota including descriptions for ten novel species: Archangium lansinium sp. nov., Myxococcus landrumus sp. nov., Nannocystis bai.</title>
        <authorList>
            <person name="Ahearne A."/>
            <person name="Stevens C."/>
            <person name="Phillips K."/>
        </authorList>
    </citation>
    <scope>NUCLEOTIDE SEQUENCE</scope>
    <source>
        <strain evidence="3">Na p29</strain>
    </source>
</reference>
<dbReference type="Pfam" id="PF13561">
    <property type="entry name" value="adh_short_C2"/>
    <property type="match status" value="1"/>
</dbReference>
<organism evidence="3 4">
    <name type="scientific">Nannocystis pusilla</name>
    <dbReference type="NCBI Taxonomy" id="889268"/>
    <lineage>
        <taxon>Bacteria</taxon>
        <taxon>Pseudomonadati</taxon>
        <taxon>Myxococcota</taxon>
        <taxon>Polyangia</taxon>
        <taxon>Nannocystales</taxon>
        <taxon>Nannocystaceae</taxon>
        <taxon>Nannocystis</taxon>
    </lineage>
</organism>
<evidence type="ECO:0000256" key="1">
    <source>
        <dbReference type="ARBA" id="ARBA00006484"/>
    </source>
</evidence>
<dbReference type="GO" id="GO:0016491">
    <property type="term" value="F:oxidoreductase activity"/>
    <property type="evidence" value="ECO:0007669"/>
    <property type="project" value="UniProtKB-KW"/>
</dbReference>
<dbReference type="PANTHER" id="PTHR43639:SF1">
    <property type="entry name" value="SHORT-CHAIN DEHYDROGENASE_REDUCTASE FAMILY PROTEIN"/>
    <property type="match status" value="1"/>
</dbReference>
<comment type="similarity">
    <text evidence="1">Belongs to the short-chain dehydrogenases/reductases (SDR) family.</text>
</comment>
<gene>
    <name evidence="3" type="ORF">OV079_01285</name>
</gene>
<dbReference type="Gene3D" id="3.40.50.720">
    <property type="entry name" value="NAD(P)-binding Rossmann-like Domain"/>
    <property type="match status" value="1"/>
</dbReference>